<accession>A0A8T2MGV1</accession>
<dbReference type="EMBL" id="JAICCE010000022">
    <property type="protein sequence ID" value="KAG9261711.1"/>
    <property type="molecule type" value="Genomic_DNA"/>
</dbReference>
<feature type="domain" description="ISXO2-like transposase" evidence="1">
    <location>
        <begin position="143"/>
        <end position="293"/>
    </location>
</feature>
<dbReference type="Pfam" id="PF12762">
    <property type="entry name" value="DDE_Tnp_IS1595"/>
    <property type="match status" value="1"/>
</dbReference>
<dbReference type="PANTHER" id="PTHR47163">
    <property type="entry name" value="DDE_TNP_IS1595 DOMAIN-CONTAINING PROTEIN"/>
    <property type="match status" value="1"/>
</dbReference>
<proteinExistence type="predicted"/>
<dbReference type="Proteomes" id="UP000752171">
    <property type="component" value="Unassembled WGS sequence"/>
</dbReference>
<organism evidence="4 5">
    <name type="scientific">Astyanax mexicanus</name>
    <name type="common">Blind cave fish</name>
    <name type="synonym">Astyanax fasciatus mexicanus</name>
    <dbReference type="NCBI Taxonomy" id="7994"/>
    <lineage>
        <taxon>Eukaryota</taxon>
        <taxon>Metazoa</taxon>
        <taxon>Chordata</taxon>
        <taxon>Craniata</taxon>
        <taxon>Vertebrata</taxon>
        <taxon>Euteleostomi</taxon>
        <taxon>Actinopterygii</taxon>
        <taxon>Neopterygii</taxon>
        <taxon>Teleostei</taxon>
        <taxon>Ostariophysi</taxon>
        <taxon>Characiformes</taxon>
        <taxon>Characoidei</taxon>
        <taxon>Acestrorhamphidae</taxon>
        <taxon>Acestrorhamphinae</taxon>
        <taxon>Astyanax</taxon>
    </lineage>
</organism>
<evidence type="ECO:0000313" key="4">
    <source>
        <dbReference type="EMBL" id="KAG9283528.1"/>
    </source>
</evidence>
<dbReference type="EMBL" id="JAICCE010000001">
    <property type="protein sequence ID" value="KAG9282623.1"/>
    <property type="molecule type" value="Genomic_DNA"/>
</dbReference>
<dbReference type="InterPro" id="IPR024445">
    <property type="entry name" value="Tnp_ISXO2-like"/>
</dbReference>
<evidence type="ECO:0000259" key="1">
    <source>
        <dbReference type="SMART" id="SM01126"/>
    </source>
</evidence>
<comment type="caution">
    <text evidence="4">The sequence shown here is derived from an EMBL/GenBank/DDBJ whole genome shotgun (WGS) entry which is preliminary data.</text>
</comment>
<dbReference type="EMBL" id="JAICCE010000001">
    <property type="protein sequence ID" value="KAG9283528.1"/>
    <property type="molecule type" value="Genomic_DNA"/>
</dbReference>
<dbReference type="PANTHER" id="PTHR47163:SF2">
    <property type="entry name" value="SI:DKEY-17M8.2"/>
    <property type="match status" value="1"/>
</dbReference>
<gene>
    <name evidence="3" type="ORF">AMEX_G1306</name>
    <name evidence="4" type="ORF">AMEX_G2300</name>
    <name evidence="2" type="ORF">AMEX_G25305</name>
</gene>
<reference evidence="4 5" key="1">
    <citation type="submission" date="2021-07" db="EMBL/GenBank/DDBJ databases">
        <authorList>
            <person name="Imarazene B."/>
            <person name="Zahm M."/>
            <person name="Klopp C."/>
            <person name="Cabau C."/>
            <person name="Beille S."/>
            <person name="Jouanno E."/>
            <person name="Castinel A."/>
            <person name="Lluch J."/>
            <person name="Gil L."/>
            <person name="Kuchtly C."/>
            <person name="Lopez Roques C."/>
            <person name="Donnadieu C."/>
            <person name="Parrinello H."/>
            <person name="Journot L."/>
            <person name="Du K."/>
            <person name="Schartl M."/>
            <person name="Retaux S."/>
            <person name="Guiguen Y."/>
        </authorList>
    </citation>
    <scope>NUCLEOTIDE SEQUENCE [LARGE SCALE GENOMIC DNA]</scope>
    <source>
        <strain evidence="4">Pach_M1</strain>
        <tissue evidence="4">Testis</tissue>
    </source>
</reference>
<evidence type="ECO:0000313" key="5">
    <source>
        <dbReference type="Proteomes" id="UP000752171"/>
    </source>
</evidence>
<dbReference type="AlphaFoldDB" id="A0A8T2MGV1"/>
<dbReference type="SMART" id="SM01126">
    <property type="entry name" value="DDE_Tnp_IS1595"/>
    <property type="match status" value="1"/>
</dbReference>
<evidence type="ECO:0000313" key="2">
    <source>
        <dbReference type="EMBL" id="KAG9261711.1"/>
    </source>
</evidence>
<dbReference type="InterPro" id="IPR053164">
    <property type="entry name" value="IS1016-like_transposase"/>
</dbReference>
<protein>
    <recommendedName>
        <fullName evidence="1">ISXO2-like transposase domain-containing protein</fullName>
    </recommendedName>
</protein>
<sequence>MSLIKKLLRRTERKHSKKKLIKWLQKERLLARTLKCPRCGKKMHFKKKTSIKDGYTWICRRNHHRQNTVRSIRHGSIFSRSHVPLVSYMKHIHRFAQGLRLRQVDMVEEGLCGSSATITKLTQKLKGVCVNAIRKMKRQKKMQIGGGRAYVVLDESKFCHKRKYARGRFGNTWRRKAWVFGMMEIKRNRRRPLLKVVKRRTAAKLIPVIQKYVRCGTTVISDEWPAYKQLGQHGYIHYQVNHKRFFVHPQTGAHTQHIERAWRTFKNEVYRYRGNLTKKSLKDQLAFIEWNYWRGKSHPRGVLGCLFEDIGLKYQV</sequence>
<name>A0A8T2MGV1_ASTMX</name>
<dbReference type="NCBIfam" id="NF033547">
    <property type="entry name" value="transpos_IS1595"/>
    <property type="match status" value="1"/>
</dbReference>
<evidence type="ECO:0000313" key="3">
    <source>
        <dbReference type="EMBL" id="KAG9282623.1"/>
    </source>
</evidence>